<organism evidence="1 2">
    <name type="scientific">Peronosclerospora sorghi</name>
    <dbReference type="NCBI Taxonomy" id="230839"/>
    <lineage>
        <taxon>Eukaryota</taxon>
        <taxon>Sar</taxon>
        <taxon>Stramenopiles</taxon>
        <taxon>Oomycota</taxon>
        <taxon>Peronosporomycetes</taxon>
        <taxon>Peronosporales</taxon>
        <taxon>Peronosporaceae</taxon>
        <taxon>Peronosclerospora</taxon>
    </lineage>
</organism>
<evidence type="ECO:0000313" key="1">
    <source>
        <dbReference type="EMBL" id="KAI9920108.1"/>
    </source>
</evidence>
<comment type="caution">
    <text evidence="1">The sequence shown here is derived from an EMBL/GenBank/DDBJ whole genome shotgun (WGS) entry which is preliminary data.</text>
</comment>
<protein>
    <submittedName>
        <fullName evidence="1">Uncharacterized protein</fullName>
    </submittedName>
</protein>
<reference evidence="1 2" key="1">
    <citation type="journal article" date="2022" name="bioRxiv">
        <title>The genome of the oomycete Peronosclerospora sorghi, a cosmopolitan pathogen of maize and sorghum, is inflated with dispersed pseudogenes.</title>
        <authorList>
            <person name="Fletcher K."/>
            <person name="Martin F."/>
            <person name="Isakeit T."/>
            <person name="Cavanaugh K."/>
            <person name="Magill C."/>
            <person name="Michelmore R."/>
        </authorList>
    </citation>
    <scope>NUCLEOTIDE SEQUENCE [LARGE SCALE GENOMIC DNA]</scope>
    <source>
        <strain evidence="1">P6</strain>
    </source>
</reference>
<accession>A0ACC0WMK2</accession>
<gene>
    <name evidence="1" type="ORF">PsorP6_015614</name>
</gene>
<keyword evidence="2" id="KW-1185">Reference proteome</keyword>
<sequence length="198" mass="22762">MVYNALYKALRKLTKKAKPGDVYPSVLKLLRCLVPNDVGEYNLYDALKHLLKEDSLDKLLFRILLKRTTVQATLLTPFEGIDVDAMSIRFRVLFSNLRPFGHLLVFTTYVILNMVFYGIQLFGVMSFISFYKCGYDDYLKNPFYSYECAQTIIARICNLYNGNTQLTTCAKMWDTLDYSSLSNIVPIYSSLTSIKLTS</sequence>
<proteinExistence type="predicted"/>
<dbReference type="EMBL" id="CM047589">
    <property type="protein sequence ID" value="KAI9920108.1"/>
    <property type="molecule type" value="Genomic_DNA"/>
</dbReference>
<name>A0ACC0WMK2_9STRA</name>
<dbReference type="Proteomes" id="UP001163321">
    <property type="component" value="Chromosome 10"/>
</dbReference>
<evidence type="ECO:0000313" key="2">
    <source>
        <dbReference type="Proteomes" id="UP001163321"/>
    </source>
</evidence>